<dbReference type="GO" id="GO:0051537">
    <property type="term" value="F:2 iron, 2 sulfur cluster binding"/>
    <property type="evidence" value="ECO:0007669"/>
    <property type="project" value="InterPro"/>
</dbReference>
<dbReference type="Proteomes" id="UP000509478">
    <property type="component" value="Chromosome"/>
</dbReference>
<name>A0A7D5RBP4_9ARCH</name>
<dbReference type="AlphaFoldDB" id="A0A7D5RBP4"/>
<reference evidence="1 2" key="1">
    <citation type="submission" date="2018-02" db="EMBL/GenBank/DDBJ databases">
        <title>Complete genome of Nitrosopumilus ureaphilus PS0.</title>
        <authorList>
            <person name="Qin W."/>
            <person name="Zheng Y."/>
            <person name="Stahl D.A."/>
        </authorList>
    </citation>
    <scope>NUCLEOTIDE SEQUENCE [LARGE SCALE GENOMIC DNA]</scope>
    <source>
        <strain evidence="1 2">PS0</strain>
    </source>
</reference>
<dbReference type="OrthoDB" id="3294at2157"/>
<protein>
    <submittedName>
        <fullName evidence="1">Uncharacterized protein</fullName>
    </submittedName>
</protein>
<evidence type="ECO:0000313" key="1">
    <source>
        <dbReference type="EMBL" id="QLH07142.1"/>
    </source>
</evidence>
<gene>
    <name evidence="1" type="ORF">C5F50_08690</name>
</gene>
<evidence type="ECO:0000313" key="2">
    <source>
        <dbReference type="Proteomes" id="UP000509478"/>
    </source>
</evidence>
<dbReference type="KEGG" id="nue:C5F50_08690"/>
<dbReference type="RefSeq" id="WP_179371007.1">
    <property type="nucleotide sequence ID" value="NZ_CP026995.1"/>
</dbReference>
<sequence>MNSKFVIIPAIIIGVSILAVFAIDSVNLDKLCAEKGGTRNGDVCLIELPLATPDVETGFDLSGITVIKPNTMKYFYYPNPEDTENRDVFQKFILIRLPEELGGGADDISAFRAYSALSVGDHCLIKYWPHEGRKRIEDPCWGSMYRAIDGLLTGGPKPVINTTPVALPQLDLSLDENGSLYVEPPTWTLDENGVIGVGRQISLDEISTGSQILMDSFEKSHPHYPLIPLNFAGHTLSEIQSDGNRVVLRYFDFTSMYGYLTFDIGLATAQDQQYLLNLVKSNSEFWQIGDTVIRIGGNAFEKNNEPDKFKEYEIQFIKDGYNFRVGGKNLEFMKKEIIANYFPDFEYSDLFLVSITVK</sequence>
<proteinExistence type="predicted"/>
<dbReference type="GeneID" id="56068173"/>
<dbReference type="InterPro" id="IPR036922">
    <property type="entry name" value="Rieske_2Fe-2S_sf"/>
</dbReference>
<organism evidence="1 2">
    <name type="scientific">Nitrosopumilus ureiphilus</name>
    <dbReference type="NCBI Taxonomy" id="1470067"/>
    <lineage>
        <taxon>Archaea</taxon>
        <taxon>Nitrososphaerota</taxon>
        <taxon>Nitrososphaeria</taxon>
        <taxon>Nitrosopumilales</taxon>
        <taxon>Nitrosopumilaceae</taxon>
        <taxon>Nitrosopumilus</taxon>
    </lineage>
</organism>
<keyword evidence="2" id="KW-1185">Reference proteome</keyword>
<dbReference type="EMBL" id="CP026995">
    <property type="protein sequence ID" value="QLH07142.1"/>
    <property type="molecule type" value="Genomic_DNA"/>
</dbReference>
<accession>A0A7D5RBP4</accession>
<dbReference type="Gene3D" id="2.102.10.10">
    <property type="entry name" value="Rieske [2Fe-2S] iron-sulphur domain"/>
    <property type="match status" value="1"/>
</dbReference>